<proteinExistence type="predicted"/>
<comment type="caution">
    <text evidence="2">The sequence shown here is derived from an EMBL/GenBank/DDBJ whole genome shotgun (WGS) entry which is preliminary data.</text>
</comment>
<evidence type="ECO:0000256" key="1">
    <source>
        <dbReference type="SAM" id="MobiDB-lite"/>
    </source>
</evidence>
<gene>
    <name evidence="2" type="ORF">EGW08_010212</name>
</gene>
<evidence type="ECO:0000313" key="2">
    <source>
        <dbReference type="EMBL" id="RUS82021.1"/>
    </source>
</evidence>
<accession>A0A433TKH7</accession>
<organism evidence="2 3">
    <name type="scientific">Elysia chlorotica</name>
    <name type="common">Eastern emerald elysia</name>
    <name type="synonym">Sea slug</name>
    <dbReference type="NCBI Taxonomy" id="188477"/>
    <lineage>
        <taxon>Eukaryota</taxon>
        <taxon>Metazoa</taxon>
        <taxon>Spiralia</taxon>
        <taxon>Lophotrochozoa</taxon>
        <taxon>Mollusca</taxon>
        <taxon>Gastropoda</taxon>
        <taxon>Heterobranchia</taxon>
        <taxon>Euthyneura</taxon>
        <taxon>Panpulmonata</taxon>
        <taxon>Sacoglossa</taxon>
        <taxon>Placobranchoidea</taxon>
        <taxon>Plakobranchidae</taxon>
        <taxon>Elysia</taxon>
    </lineage>
</organism>
<keyword evidence="3" id="KW-1185">Reference proteome</keyword>
<dbReference type="Proteomes" id="UP000271974">
    <property type="component" value="Unassembled WGS sequence"/>
</dbReference>
<name>A0A433TKH7_ELYCH</name>
<feature type="region of interest" description="Disordered" evidence="1">
    <location>
        <begin position="19"/>
        <end position="41"/>
    </location>
</feature>
<reference evidence="2 3" key="1">
    <citation type="submission" date="2019-01" db="EMBL/GenBank/DDBJ databases">
        <title>A draft genome assembly of the solar-powered sea slug Elysia chlorotica.</title>
        <authorList>
            <person name="Cai H."/>
            <person name="Li Q."/>
            <person name="Fang X."/>
            <person name="Li J."/>
            <person name="Curtis N.E."/>
            <person name="Altenburger A."/>
            <person name="Shibata T."/>
            <person name="Feng M."/>
            <person name="Maeda T."/>
            <person name="Schwartz J.A."/>
            <person name="Shigenobu S."/>
            <person name="Lundholm N."/>
            <person name="Nishiyama T."/>
            <person name="Yang H."/>
            <person name="Hasebe M."/>
            <person name="Li S."/>
            <person name="Pierce S.K."/>
            <person name="Wang J."/>
        </authorList>
    </citation>
    <scope>NUCLEOTIDE SEQUENCE [LARGE SCALE GENOMIC DNA]</scope>
    <source>
        <strain evidence="2">EC2010</strain>
        <tissue evidence="2">Whole organism of an adult</tissue>
    </source>
</reference>
<feature type="compositionally biased region" description="Basic residues" evidence="1">
    <location>
        <begin position="26"/>
        <end position="39"/>
    </location>
</feature>
<protein>
    <submittedName>
        <fullName evidence="2">Uncharacterized protein</fullName>
    </submittedName>
</protein>
<dbReference type="OrthoDB" id="6142679at2759"/>
<dbReference type="AlphaFoldDB" id="A0A433TKH7"/>
<dbReference type="EMBL" id="RQTK01000308">
    <property type="protein sequence ID" value="RUS82021.1"/>
    <property type="molecule type" value="Genomic_DNA"/>
</dbReference>
<sequence length="149" mass="16288">MAPQVTNRSDHRPIYLGPLDMDWSHQPKRSRHRRSKSLHTSHCSNNCHYNSAKMMKQLVIIAALACAVLADNYNCGKKGDVFECFESAAADRFCLTGGAAPVVVCGKCRKKADYCTKGLKKSSRPEVDCGPDFASTPCTTANSAVPAFF</sequence>
<evidence type="ECO:0000313" key="3">
    <source>
        <dbReference type="Proteomes" id="UP000271974"/>
    </source>
</evidence>